<dbReference type="AlphaFoldDB" id="A0A9X2Z2C9"/>
<feature type="transmembrane region" description="Helical" evidence="1">
    <location>
        <begin position="252"/>
        <end position="272"/>
    </location>
</feature>
<sequence>MPGIKHVAAVAQVVAGLALNAFPAIFLAVYARIAPIDAQGFLALSLSIGVYVAQLLNAFIVEGLLATPGADHRLTLPTWTALLSVASAAALIAGPSVAYPVVLMFSSIGLMSGLLITRSIGMVRGDWQREAVAATVLIAAGAGALVLAIHHNEHCVRVLAAGALVATLARYRPRSARGFSGMPPDVRKSSWVTAETAVVGAVQPAITSVVLVTMGPAASVGFRVISTVSNALEPIIAYGRFRLLAHGHHGEVLVVVGIFVAGLVGVLAGAFGGLGSLIFGPAWANVGAVALILACLWKGLMLTSTVPFAALRRAGETTIVFWVRAASTVVYLVMGVGFLLGWHSNTAIFIAFVLSESFTAVLYHVVARRSAPGYDMKLSTSLGKKNHARD</sequence>
<organism evidence="2 3">
    <name type="scientific">Mycobacterium yunnanensis</name>
    <dbReference type="NCBI Taxonomy" id="368477"/>
    <lineage>
        <taxon>Bacteria</taxon>
        <taxon>Bacillati</taxon>
        <taxon>Actinomycetota</taxon>
        <taxon>Actinomycetes</taxon>
        <taxon>Mycobacteriales</taxon>
        <taxon>Mycobacteriaceae</taxon>
        <taxon>Mycobacterium</taxon>
    </lineage>
</organism>
<feature type="transmembrane region" description="Helical" evidence="1">
    <location>
        <begin position="81"/>
        <end position="110"/>
    </location>
</feature>
<feature type="transmembrane region" description="Helical" evidence="1">
    <location>
        <begin position="278"/>
        <end position="300"/>
    </location>
</feature>
<protein>
    <submittedName>
        <fullName evidence="2">Uncharacterized protein</fullName>
    </submittedName>
</protein>
<feature type="transmembrane region" description="Helical" evidence="1">
    <location>
        <begin position="131"/>
        <end position="150"/>
    </location>
</feature>
<evidence type="ECO:0000256" key="1">
    <source>
        <dbReference type="SAM" id="Phobius"/>
    </source>
</evidence>
<keyword evidence="1" id="KW-0812">Transmembrane</keyword>
<gene>
    <name evidence="2" type="ORF">H7K45_13015</name>
</gene>
<evidence type="ECO:0000313" key="2">
    <source>
        <dbReference type="EMBL" id="MCV7421466.1"/>
    </source>
</evidence>
<feature type="transmembrane region" description="Helical" evidence="1">
    <location>
        <begin position="6"/>
        <end position="29"/>
    </location>
</feature>
<dbReference type="RefSeq" id="WP_263996238.1">
    <property type="nucleotide sequence ID" value="NZ_JACKVK010000008.1"/>
</dbReference>
<feature type="transmembrane region" description="Helical" evidence="1">
    <location>
        <begin position="41"/>
        <end position="61"/>
    </location>
</feature>
<keyword evidence="3" id="KW-1185">Reference proteome</keyword>
<dbReference type="Proteomes" id="UP001141629">
    <property type="component" value="Unassembled WGS sequence"/>
</dbReference>
<name>A0A9X2Z2C9_9MYCO</name>
<proteinExistence type="predicted"/>
<keyword evidence="1" id="KW-0472">Membrane</keyword>
<keyword evidence="1" id="KW-1133">Transmembrane helix</keyword>
<reference evidence="2" key="1">
    <citation type="submission" date="2020-07" db="EMBL/GenBank/DDBJ databases">
        <authorList>
            <person name="Pettersson B.M.F."/>
            <person name="Behra P.R.K."/>
            <person name="Ramesh M."/>
            <person name="Das S."/>
            <person name="Dasgupta S."/>
            <person name="Kirsebom L.A."/>
        </authorList>
    </citation>
    <scope>NUCLEOTIDE SEQUENCE</scope>
    <source>
        <strain evidence="2">DSM 44838</strain>
    </source>
</reference>
<evidence type="ECO:0000313" key="3">
    <source>
        <dbReference type="Proteomes" id="UP001141629"/>
    </source>
</evidence>
<comment type="caution">
    <text evidence="2">The sequence shown here is derived from an EMBL/GenBank/DDBJ whole genome shotgun (WGS) entry which is preliminary data.</text>
</comment>
<dbReference type="EMBL" id="JACKVK010000008">
    <property type="protein sequence ID" value="MCV7421466.1"/>
    <property type="molecule type" value="Genomic_DNA"/>
</dbReference>
<reference evidence="2" key="2">
    <citation type="journal article" date="2022" name="BMC Genomics">
        <title>Comparative genome analysis of mycobacteria focusing on tRNA and non-coding RNA.</title>
        <authorList>
            <person name="Behra P.R.K."/>
            <person name="Pettersson B.M.F."/>
            <person name="Ramesh M."/>
            <person name="Das S."/>
            <person name="Dasgupta S."/>
            <person name="Kirsebom L.A."/>
        </authorList>
    </citation>
    <scope>NUCLEOTIDE SEQUENCE</scope>
    <source>
        <strain evidence="2">DSM 44838</strain>
    </source>
</reference>
<feature type="transmembrane region" description="Helical" evidence="1">
    <location>
        <begin position="348"/>
        <end position="367"/>
    </location>
</feature>
<feature type="transmembrane region" description="Helical" evidence="1">
    <location>
        <begin position="321"/>
        <end position="342"/>
    </location>
</feature>
<accession>A0A9X2Z2C9</accession>